<dbReference type="AlphaFoldDB" id="A0A1I5GVR2"/>
<evidence type="ECO:0000313" key="3">
    <source>
        <dbReference type="Proteomes" id="UP000183413"/>
    </source>
</evidence>
<feature type="domain" description="Transglutaminase-like" evidence="1">
    <location>
        <begin position="187"/>
        <end position="247"/>
    </location>
</feature>
<proteinExistence type="predicted"/>
<keyword evidence="3" id="KW-1185">Reference proteome</keyword>
<dbReference type="InterPro" id="IPR002931">
    <property type="entry name" value="Transglutaminase-like"/>
</dbReference>
<organism evidence="2 3">
    <name type="scientific">Actinomadura madurae</name>
    <dbReference type="NCBI Taxonomy" id="1993"/>
    <lineage>
        <taxon>Bacteria</taxon>
        <taxon>Bacillati</taxon>
        <taxon>Actinomycetota</taxon>
        <taxon>Actinomycetes</taxon>
        <taxon>Streptosporangiales</taxon>
        <taxon>Thermomonosporaceae</taxon>
        <taxon>Actinomadura</taxon>
    </lineage>
</organism>
<dbReference type="eggNOG" id="COG1305">
    <property type="taxonomic scope" value="Bacteria"/>
</dbReference>
<evidence type="ECO:0000259" key="1">
    <source>
        <dbReference type="SMART" id="SM00460"/>
    </source>
</evidence>
<gene>
    <name evidence="2" type="ORF">SAMN04489713_105431</name>
</gene>
<dbReference type="InParanoid" id="A0A1I5GVR2"/>
<accession>A0A1I5GVR2</accession>
<name>A0A1I5GVR2_9ACTN</name>
<dbReference type="SUPFAM" id="SSF54001">
    <property type="entry name" value="Cysteine proteinases"/>
    <property type="match status" value="1"/>
</dbReference>
<sequence length="300" mass="32619">MSGGRGVAAEVAEFLETLRLIPDAARGFEVPWERAAETYLLPDDVLKAMAAAGLAADRPDGGDGPCFDHFDLLNVSLELRVANVWTYGPDAWGRGLRASASRPQARVDVEPIPECSGVEHEGGECSLRVRFPDGWRPYDPDSPPVLRREIRTSWPAPGAGTAALLEEFGRLRFVRLPALVGNDPAFIRRTGIADCNGAARLMAEEGERRGLKCRLAQGVILSPPFSIAHFWTEVETDGRWVPYDPLIVKAMLRWGILDAGEWDIYRSTGAILVRLADGPGGPLALDHGEPVGLSFATRLS</sequence>
<dbReference type="Gene3D" id="3.10.620.30">
    <property type="match status" value="1"/>
</dbReference>
<dbReference type="Proteomes" id="UP000183413">
    <property type="component" value="Unassembled WGS sequence"/>
</dbReference>
<dbReference type="STRING" id="1993.SAMN04489713_105431"/>
<evidence type="ECO:0000313" key="2">
    <source>
        <dbReference type="EMBL" id="SFO39983.1"/>
    </source>
</evidence>
<dbReference type="InterPro" id="IPR038765">
    <property type="entry name" value="Papain-like_cys_pep_sf"/>
</dbReference>
<protein>
    <recommendedName>
        <fullName evidence="1">Transglutaminase-like domain-containing protein</fullName>
    </recommendedName>
</protein>
<dbReference type="RefSeq" id="WP_075021613.1">
    <property type="nucleotide sequence ID" value="NZ_FOVH01000005.1"/>
</dbReference>
<dbReference type="EMBL" id="FOVH01000005">
    <property type="protein sequence ID" value="SFO39983.1"/>
    <property type="molecule type" value="Genomic_DNA"/>
</dbReference>
<reference evidence="2 3" key="1">
    <citation type="submission" date="2016-10" db="EMBL/GenBank/DDBJ databases">
        <authorList>
            <person name="de Groot N.N."/>
        </authorList>
    </citation>
    <scope>NUCLEOTIDE SEQUENCE [LARGE SCALE GENOMIC DNA]</scope>
    <source>
        <strain evidence="2 3">DSM 43067</strain>
    </source>
</reference>
<dbReference type="Pfam" id="PF01841">
    <property type="entry name" value="Transglut_core"/>
    <property type="match status" value="1"/>
</dbReference>
<dbReference type="SMART" id="SM00460">
    <property type="entry name" value="TGc"/>
    <property type="match status" value="1"/>
</dbReference>